<dbReference type="AlphaFoldDB" id="A0AAV0RM47"/>
<protein>
    <submittedName>
        <fullName evidence="2">Uncharacterized protein</fullName>
    </submittedName>
</protein>
<evidence type="ECO:0000313" key="2">
    <source>
        <dbReference type="EMBL" id="CAI0558634.1"/>
    </source>
</evidence>
<proteinExistence type="predicted"/>
<keyword evidence="3" id="KW-1185">Reference proteome</keyword>
<feature type="region of interest" description="Disordered" evidence="1">
    <location>
        <begin position="44"/>
        <end position="141"/>
    </location>
</feature>
<feature type="compositionally biased region" description="Basic residues" evidence="1">
    <location>
        <begin position="70"/>
        <end position="84"/>
    </location>
</feature>
<comment type="caution">
    <text evidence="2">The sequence shown here is derived from an EMBL/GenBank/DDBJ whole genome shotgun (WGS) entry which is preliminary data.</text>
</comment>
<reference evidence="2" key="1">
    <citation type="submission" date="2022-08" db="EMBL/GenBank/DDBJ databases">
        <authorList>
            <person name="Gutierrez-Valencia J."/>
        </authorList>
    </citation>
    <scope>NUCLEOTIDE SEQUENCE</scope>
</reference>
<organism evidence="2 3">
    <name type="scientific">Linum tenue</name>
    <dbReference type="NCBI Taxonomy" id="586396"/>
    <lineage>
        <taxon>Eukaryota</taxon>
        <taxon>Viridiplantae</taxon>
        <taxon>Streptophyta</taxon>
        <taxon>Embryophyta</taxon>
        <taxon>Tracheophyta</taxon>
        <taxon>Spermatophyta</taxon>
        <taxon>Magnoliopsida</taxon>
        <taxon>eudicotyledons</taxon>
        <taxon>Gunneridae</taxon>
        <taxon>Pentapetalae</taxon>
        <taxon>rosids</taxon>
        <taxon>fabids</taxon>
        <taxon>Malpighiales</taxon>
        <taxon>Linaceae</taxon>
        <taxon>Linum</taxon>
    </lineage>
</organism>
<sequence>MLNSSFRMESLIIVCMKLLDLYHIWPPTSSFNLDIGIPISPIPTSAPQSDMHHTIFHSDSPPKLSPPSIRRWRQSRPIKRRKRGSMPVKIECKSPPSSLPSSALEVDENWKDSKPPPSTTLSLCHLPPTLDSPLPCPSSPS</sequence>
<name>A0AAV0RM47_9ROSI</name>
<gene>
    <name evidence="2" type="ORF">LITE_LOCUS48849</name>
</gene>
<dbReference type="EMBL" id="CAMGYJ010000011">
    <property type="protein sequence ID" value="CAI0558634.1"/>
    <property type="molecule type" value="Genomic_DNA"/>
</dbReference>
<evidence type="ECO:0000256" key="1">
    <source>
        <dbReference type="SAM" id="MobiDB-lite"/>
    </source>
</evidence>
<dbReference type="Proteomes" id="UP001154282">
    <property type="component" value="Unassembled WGS sequence"/>
</dbReference>
<evidence type="ECO:0000313" key="3">
    <source>
        <dbReference type="Proteomes" id="UP001154282"/>
    </source>
</evidence>
<accession>A0AAV0RM47</accession>